<evidence type="ECO:0000259" key="1">
    <source>
        <dbReference type="PROSITE" id="PS51725"/>
    </source>
</evidence>
<dbReference type="InterPro" id="IPR007138">
    <property type="entry name" value="ABM_dom"/>
</dbReference>
<dbReference type="SUPFAM" id="SSF54909">
    <property type="entry name" value="Dimeric alpha+beta barrel"/>
    <property type="match status" value="1"/>
</dbReference>
<dbReference type="Pfam" id="PF03992">
    <property type="entry name" value="ABM"/>
    <property type="match status" value="1"/>
</dbReference>
<accession>A0A4V2PUX8</accession>
<comment type="caution">
    <text evidence="2">The sequence shown here is derived from an EMBL/GenBank/DDBJ whole genome shotgun (WGS) entry which is preliminary data.</text>
</comment>
<dbReference type="PANTHER" id="PTHR33336:SF3">
    <property type="entry name" value="ABM DOMAIN-CONTAINING PROTEIN"/>
    <property type="match status" value="1"/>
</dbReference>
<gene>
    <name evidence="2" type="ORF">C7378_2841</name>
</gene>
<name>A0A4V2PUX8_9BACT</name>
<dbReference type="EMBL" id="SMGK01000005">
    <property type="protein sequence ID" value="TCK71561.1"/>
    <property type="molecule type" value="Genomic_DNA"/>
</dbReference>
<evidence type="ECO:0000313" key="3">
    <source>
        <dbReference type="Proteomes" id="UP000295210"/>
    </source>
</evidence>
<feature type="domain" description="ABM" evidence="1">
    <location>
        <begin position="2"/>
        <end position="90"/>
    </location>
</feature>
<organism evidence="2 3">
    <name type="scientific">Acidipila rosea</name>
    <dbReference type="NCBI Taxonomy" id="768535"/>
    <lineage>
        <taxon>Bacteria</taxon>
        <taxon>Pseudomonadati</taxon>
        <taxon>Acidobacteriota</taxon>
        <taxon>Terriglobia</taxon>
        <taxon>Terriglobales</taxon>
        <taxon>Acidobacteriaceae</taxon>
        <taxon>Acidipila</taxon>
    </lineage>
</organism>
<keyword evidence="2" id="KW-0503">Monooxygenase</keyword>
<dbReference type="InterPro" id="IPR050744">
    <property type="entry name" value="AI-2_Isomerase_LsrG"/>
</dbReference>
<keyword evidence="2" id="KW-0560">Oxidoreductase</keyword>
<keyword evidence="3" id="KW-1185">Reference proteome</keyword>
<evidence type="ECO:0000313" key="2">
    <source>
        <dbReference type="EMBL" id="TCK71561.1"/>
    </source>
</evidence>
<dbReference type="OrthoDB" id="9806189at2"/>
<dbReference type="RefSeq" id="WP_131998035.1">
    <property type="nucleotide sequence ID" value="NZ_SMGK01000005.1"/>
</dbReference>
<dbReference type="PROSITE" id="PS51725">
    <property type="entry name" value="ABM"/>
    <property type="match status" value="1"/>
</dbReference>
<dbReference type="GO" id="GO:0004497">
    <property type="term" value="F:monooxygenase activity"/>
    <property type="evidence" value="ECO:0007669"/>
    <property type="project" value="UniProtKB-KW"/>
</dbReference>
<proteinExistence type="predicted"/>
<reference evidence="2 3" key="1">
    <citation type="submission" date="2019-03" db="EMBL/GenBank/DDBJ databases">
        <title>Genomic Encyclopedia of Type Strains, Phase IV (KMG-IV): sequencing the most valuable type-strain genomes for metagenomic binning, comparative biology and taxonomic classification.</title>
        <authorList>
            <person name="Goeker M."/>
        </authorList>
    </citation>
    <scope>NUCLEOTIDE SEQUENCE [LARGE SCALE GENOMIC DNA]</scope>
    <source>
        <strain evidence="2 3">DSM 103428</strain>
    </source>
</reference>
<dbReference type="Gene3D" id="3.30.70.100">
    <property type="match status" value="1"/>
</dbReference>
<dbReference type="Proteomes" id="UP000295210">
    <property type="component" value="Unassembled WGS sequence"/>
</dbReference>
<dbReference type="AlphaFoldDB" id="A0A4V2PUX8"/>
<dbReference type="InterPro" id="IPR011008">
    <property type="entry name" value="Dimeric_a/b-barrel"/>
</dbReference>
<protein>
    <submittedName>
        <fullName evidence="2">Quinol monooxygenase YgiN</fullName>
    </submittedName>
</protein>
<dbReference type="PANTHER" id="PTHR33336">
    <property type="entry name" value="QUINOL MONOOXYGENASE YGIN-RELATED"/>
    <property type="match status" value="1"/>
</dbReference>
<sequence>MVSFLVRMRFANDDRARVNEAVLKATEASRKEPGCVTYVPHWTEAEADTLVIYEQYIDTAAHEAHRASAHFQEYVIGGLYQMMRERAVENLSAIL</sequence>